<dbReference type="PANTHER" id="PTHR36535:SF1">
    <property type="entry name" value="DUF1772 DOMAIN-CONTAINING PROTEIN"/>
    <property type="match status" value="1"/>
</dbReference>
<dbReference type="PANTHER" id="PTHR36535">
    <property type="entry name" value="YALI0E30327P"/>
    <property type="match status" value="1"/>
</dbReference>
<evidence type="ECO:0008006" key="4">
    <source>
        <dbReference type="Google" id="ProtNLM"/>
    </source>
</evidence>
<proteinExistence type="predicted"/>
<evidence type="ECO:0000256" key="1">
    <source>
        <dbReference type="SAM" id="Phobius"/>
    </source>
</evidence>
<accession>A0A197K6U2</accession>
<feature type="transmembrane region" description="Helical" evidence="1">
    <location>
        <begin position="155"/>
        <end position="173"/>
    </location>
</feature>
<name>A0A197K6U2_9FUNG</name>
<sequence>MAIDFQFQALANSDNTLVAGKVIAVASLGLFAGSALSFSAVIMPSLRKFSSASSLAIWTEAQNSSKYLEWGLIAAGVAGSAGLYYKTKNISYLYGAVSIASVIPYSFIALYPTAKKLLAIRQNNTVGGKSDSMKDNKYNDSDVEALLSRWSLFHFGRTILGLGALFVTLYGVVSEDGVRFILFNN</sequence>
<protein>
    <recommendedName>
        <fullName evidence="4">DUF1772-domain-containing protein</fullName>
    </recommendedName>
</protein>
<evidence type="ECO:0000313" key="3">
    <source>
        <dbReference type="Proteomes" id="UP000078512"/>
    </source>
</evidence>
<dbReference type="EMBL" id="KV442021">
    <property type="protein sequence ID" value="OAQ33387.1"/>
    <property type="molecule type" value="Genomic_DNA"/>
</dbReference>
<keyword evidence="1" id="KW-0472">Membrane</keyword>
<dbReference type="Proteomes" id="UP000078512">
    <property type="component" value="Unassembled WGS sequence"/>
</dbReference>
<feature type="transmembrane region" description="Helical" evidence="1">
    <location>
        <begin position="91"/>
        <end position="111"/>
    </location>
</feature>
<reference evidence="2 3" key="1">
    <citation type="submission" date="2016-05" db="EMBL/GenBank/DDBJ databases">
        <title>Genome sequencing reveals origins of a unique bacterial endosymbiosis in the earliest lineages of terrestrial Fungi.</title>
        <authorList>
            <consortium name="DOE Joint Genome Institute"/>
            <person name="Uehling J."/>
            <person name="Gryganskyi A."/>
            <person name="Hameed K."/>
            <person name="Tschaplinski T."/>
            <person name="Misztal P."/>
            <person name="Wu S."/>
            <person name="Desiro A."/>
            <person name="Vande Pol N."/>
            <person name="Du Z.-Y."/>
            <person name="Zienkiewicz A."/>
            <person name="Zienkiewicz K."/>
            <person name="Morin E."/>
            <person name="Tisserant E."/>
            <person name="Splivallo R."/>
            <person name="Hainaut M."/>
            <person name="Henrissat B."/>
            <person name="Ohm R."/>
            <person name="Kuo A."/>
            <person name="Yan J."/>
            <person name="Lipzen A."/>
            <person name="Nolan M."/>
            <person name="Labutti K."/>
            <person name="Barry K."/>
            <person name="Goldstein A."/>
            <person name="Labbe J."/>
            <person name="Schadt C."/>
            <person name="Tuskan G."/>
            <person name="Grigoriev I."/>
            <person name="Martin F."/>
            <person name="Vilgalys R."/>
            <person name="Bonito G."/>
        </authorList>
    </citation>
    <scope>NUCLEOTIDE SEQUENCE [LARGE SCALE GENOMIC DNA]</scope>
    <source>
        <strain evidence="2 3">AG-77</strain>
    </source>
</reference>
<gene>
    <name evidence="2" type="ORF">K457DRAFT_152942</name>
</gene>
<keyword evidence="1" id="KW-0812">Transmembrane</keyword>
<dbReference type="InterPro" id="IPR013901">
    <property type="entry name" value="Anthrone_oxy"/>
</dbReference>
<dbReference type="AlphaFoldDB" id="A0A197K6U2"/>
<feature type="transmembrane region" description="Helical" evidence="1">
    <location>
        <begin position="22"/>
        <end position="46"/>
    </location>
</feature>
<dbReference type="OrthoDB" id="5954308at2759"/>
<feature type="transmembrane region" description="Helical" evidence="1">
    <location>
        <begin position="67"/>
        <end position="85"/>
    </location>
</feature>
<keyword evidence="1" id="KW-1133">Transmembrane helix</keyword>
<organism evidence="2 3">
    <name type="scientific">Linnemannia elongata AG-77</name>
    <dbReference type="NCBI Taxonomy" id="1314771"/>
    <lineage>
        <taxon>Eukaryota</taxon>
        <taxon>Fungi</taxon>
        <taxon>Fungi incertae sedis</taxon>
        <taxon>Mucoromycota</taxon>
        <taxon>Mortierellomycotina</taxon>
        <taxon>Mortierellomycetes</taxon>
        <taxon>Mortierellales</taxon>
        <taxon>Mortierellaceae</taxon>
        <taxon>Linnemannia</taxon>
    </lineage>
</organism>
<evidence type="ECO:0000313" key="2">
    <source>
        <dbReference type="EMBL" id="OAQ33387.1"/>
    </source>
</evidence>
<keyword evidence="3" id="KW-1185">Reference proteome</keyword>
<dbReference type="Pfam" id="PF08592">
    <property type="entry name" value="Anthrone_oxy"/>
    <property type="match status" value="1"/>
</dbReference>